<feature type="domain" description="Methyltransferase FkbM" evidence="1">
    <location>
        <begin position="86"/>
        <end position="243"/>
    </location>
</feature>
<keyword evidence="3" id="KW-1185">Reference proteome</keyword>
<dbReference type="GO" id="GO:0016197">
    <property type="term" value="P:endosomal transport"/>
    <property type="evidence" value="ECO:0007669"/>
    <property type="project" value="TreeGrafter"/>
</dbReference>
<sequence length="261" mass="28438">MPDPDPSPEARAAAAMQAARRELIAARDGLRAALRTDRTRRRGMLNQRLHEIERMLAPDSGHASQAGQDRAVDRLLEGMTGGVFADIGGYDGVTGSNTLFFESRRGWSGVLVEPSPARLETARAVRRCPCFGVAVGAQEGEAEFLDVSAGYTQMSGLTASYDPGLLARVRADPRHAETLRRVPLRPLAAILDEAPRTPDFVSLDIEGGEVAALQAFPFERHPVRVWAIENNTRTPEIGAIMEAAGHRLVEFCGQDEIWLKT</sequence>
<dbReference type="STRING" id="1114924.SAMN05216258_109128"/>
<dbReference type="Gene3D" id="3.40.50.150">
    <property type="entry name" value="Vaccinia Virus protein VP39"/>
    <property type="match status" value="1"/>
</dbReference>
<dbReference type="GO" id="GO:0008168">
    <property type="term" value="F:methyltransferase activity"/>
    <property type="evidence" value="ECO:0007669"/>
    <property type="project" value="UniProtKB-KW"/>
</dbReference>
<dbReference type="PANTHER" id="PTHR34009:SF2">
    <property type="entry name" value="PROTEIN STAR"/>
    <property type="match status" value="1"/>
</dbReference>
<gene>
    <name evidence="2" type="ORF">SAMN05216258_109128</name>
</gene>
<dbReference type="GO" id="GO:0006888">
    <property type="term" value="P:endoplasmic reticulum to Golgi vesicle-mediated transport"/>
    <property type="evidence" value="ECO:0007669"/>
    <property type="project" value="TreeGrafter"/>
</dbReference>
<dbReference type="SUPFAM" id="SSF53335">
    <property type="entry name" value="S-adenosyl-L-methionine-dependent methyltransferases"/>
    <property type="match status" value="1"/>
</dbReference>
<protein>
    <submittedName>
        <fullName evidence="2">Methyltransferase, FkbM family</fullName>
    </submittedName>
</protein>
<evidence type="ECO:0000259" key="1">
    <source>
        <dbReference type="Pfam" id="PF05050"/>
    </source>
</evidence>
<dbReference type="GO" id="GO:0005886">
    <property type="term" value="C:plasma membrane"/>
    <property type="evidence" value="ECO:0007669"/>
    <property type="project" value="TreeGrafter"/>
</dbReference>
<keyword evidence="2" id="KW-0808">Transferase</keyword>
<dbReference type="EMBL" id="FOQH01000009">
    <property type="protein sequence ID" value="SFI77341.1"/>
    <property type="molecule type" value="Genomic_DNA"/>
</dbReference>
<name>A0A1I3KXS4_9RHOB</name>
<keyword evidence="2" id="KW-0489">Methyltransferase</keyword>
<dbReference type="InterPro" id="IPR006342">
    <property type="entry name" value="FkbM_mtfrase"/>
</dbReference>
<evidence type="ECO:0000313" key="2">
    <source>
        <dbReference type="EMBL" id="SFI77341.1"/>
    </source>
</evidence>
<reference evidence="2 3" key="1">
    <citation type="submission" date="2016-10" db="EMBL/GenBank/DDBJ databases">
        <authorList>
            <person name="de Groot N.N."/>
        </authorList>
    </citation>
    <scope>NUCLEOTIDE SEQUENCE [LARGE SCALE GENOMIC DNA]</scope>
    <source>
        <strain evidence="2 3">CGMCC 1.11030</strain>
    </source>
</reference>
<dbReference type="GO" id="GO:0032259">
    <property type="term" value="P:methylation"/>
    <property type="evidence" value="ECO:0007669"/>
    <property type="project" value="UniProtKB-KW"/>
</dbReference>
<dbReference type="InterPro" id="IPR053202">
    <property type="entry name" value="EGF_Rcpt_Signaling_Reg"/>
</dbReference>
<proteinExistence type="predicted"/>
<dbReference type="PANTHER" id="PTHR34009">
    <property type="entry name" value="PROTEIN STAR"/>
    <property type="match status" value="1"/>
</dbReference>
<dbReference type="GO" id="GO:0005737">
    <property type="term" value="C:cytoplasm"/>
    <property type="evidence" value="ECO:0007669"/>
    <property type="project" value="GOC"/>
</dbReference>
<dbReference type="InterPro" id="IPR029063">
    <property type="entry name" value="SAM-dependent_MTases_sf"/>
</dbReference>
<dbReference type="RefSeq" id="WP_245779222.1">
    <property type="nucleotide sequence ID" value="NZ_FOQH01000009.1"/>
</dbReference>
<dbReference type="Proteomes" id="UP000199377">
    <property type="component" value="Unassembled WGS sequence"/>
</dbReference>
<dbReference type="AlphaFoldDB" id="A0A1I3KXS4"/>
<organism evidence="2 3">
    <name type="scientific">Albimonas pacifica</name>
    <dbReference type="NCBI Taxonomy" id="1114924"/>
    <lineage>
        <taxon>Bacteria</taxon>
        <taxon>Pseudomonadati</taxon>
        <taxon>Pseudomonadota</taxon>
        <taxon>Alphaproteobacteria</taxon>
        <taxon>Rhodobacterales</taxon>
        <taxon>Paracoccaceae</taxon>
        <taxon>Albimonas</taxon>
    </lineage>
</organism>
<accession>A0A1I3KXS4</accession>
<evidence type="ECO:0000313" key="3">
    <source>
        <dbReference type="Proteomes" id="UP000199377"/>
    </source>
</evidence>
<dbReference type="Pfam" id="PF05050">
    <property type="entry name" value="Methyltransf_21"/>
    <property type="match status" value="1"/>
</dbReference>